<comment type="caution">
    <text evidence="1">The sequence shown here is derived from an EMBL/GenBank/DDBJ whole genome shotgun (WGS) entry which is preliminary data.</text>
</comment>
<organism evidence="1 2">
    <name type="scientific">Actinacidiphila cocklensis</name>
    <dbReference type="NCBI Taxonomy" id="887465"/>
    <lineage>
        <taxon>Bacteria</taxon>
        <taxon>Bacillati</taxon>
        <taxon>Actinomycetota</taxon>
        <taxon>Actinomycetes</taxon>
        <taxon>Kitasatosporales</taxon>
        <taxon>Streptomycetaceae</taxon>
        <taxon>Actinacidiphila</taxon>
    </lineage>
</organism>
<evidence type="ECO:0000313" key="1">
    <source>
        <dbReference type="EMBL" id="CAG6396198.1"/>
    </source>
</evidence>
<sequence>MRARLRWWWGGVAGRRRGVRARVEYRPALSRGRAAMMPDRRGGAGARRLRHQAAVHGAFERNWRVT</sequence>
<gene>
    <name evidence="1" type="ORF">SCOCK_40118</name>
</gene>
<dbReference type="Proteomes" id="UP001152519">
    <property type="component" value="Unassembled WGS sequence"/>
</dbReference>
<name>A0A9W4DU34_9ACTN</name>
<dbReference type="EMBL" id="CAJSLV010000070">
    <property type="protein sequence ID" value="CAG6396198.1"/>
    <property type="molecule type" value="Genomic_DNA"/>
</dbReference>
<reference evidence="1" key="1">
    <citation type="submission" date="2021-05" db="EMBL/GenBank/DDBJ databases">
        <authorList>
            <person name="Arsene-Ploetze F."/>
        </authorList>
    </citation>
    <scope>NUCLEOTIDE SEQUENCE</scope>
    <source>
        <strain evidence="1">DSM 42138</strain>
    </source>
</reference>
<protein>
    <submittedName>
        <fullName evidence="1">Uncharacterized protein</fullName>
    </submittedName>
</protein>
<proteinExistence type="predicted"/>
<evidence type="ECO:0000313" key="2">
    <source>
        <dbReference type="Proteomes" id="UP001152519"/>
    </source>
</evidence>
<accession>A0A9W4DU34</accession>
<keyword evidence="2" id="KW-1185">Reference proteome</keyword>
<dbReference type="AlphaFoldDB" id="A0A9W4DU34"/>